<protein>
    <submittedName>
        <fullName evidence="1">Uncharacterized protein</fullName>
    </submittedName>
</protein>
<dbReference type="KEGG" id="gma:AciX8_4319"/>
<reference evidence="1 2" key="1">
    <citation type="submission" date="2011-11" db="EMBL/GenBank/DDBJ databases">
        <title>Complete sequence of Granulicella mallensis MP5ACTX8.</title>
        <authorList>
            <consortium name="US DOE Joint Genome Institute"/>
            <person name="Lucas S."/>
            <person name="Copeland A."/>
            <person name="Lapidus A."/>
            <person name="Cheng J.-F."/>
            <person name="Goodwin L."/>
            <person name="Pitluck S."/>
            <person name="Peters L."/>
            <person name="Lu M."/>
            <person name="Detter J.C."/>
            <person name="Han C."/>
            <person name="Tapia R."/>
            <person name="Land M."/>
            <person name="Hauser L."/>
            <person name="Kyrpides N."/>
            <person name="Ivanova N."/>
            <person name="Mikhailova N."/>
            <person name="Pagani I."/>
            <person name="Rawat S."/>
            <person name="Mannisto M."/>
            <person name="Haggblom M."/>
            <person name="Woyke T."/>
        </authorList>
    </citation>
    <scope>NUCLEOTIDE SEQUENCE [LARGE SCALE GENOMIC DNA]</scope>
    <source>
        <strain evidence="2">ATCC BAA-1857 / DSM 23137 / MP5ACTX8</strain>
    </source>
</reference>
<proteinExistence type="predicted"/>
<gene>
    <name evidence="1" type="ordered locus">AciX8_4319</name>
</gene>
<dbReference type="EMBL" id="CP003130">
    <property type="protein sequence ID" value="AEU38592.1"/>
    <property type="molecule type" value="Genomic_DNA"/>
</dbReference>
<sequence length="65" mass="7788">MPIRNLATWNQQKTLERFWDGRAIIERLAMMPNDALIYGFNHDLFFQTIRSLVDSSLTKQRKDKF</sequence>
<evidence type="ECO:0000313" key="1">
    <source>
        <dbReference type="EMBL" id="AEU38592.1"/>
    </source>
</evidence>
<evidence type="ECO:0000313" key="2">
    <source>
        <dbReference type="Proteomes" id="UP000007113"/>
    </source>
</evidence>
<dbReference type="Proteomes" id="UP000007113">
    <property type="component" value="Chromosome"/>
</dbReference>
<organism evidence="1 2">
    <name type="scientific">Granulicella mallensis (strain ATCC BAA-1857 / DSM 23137 / MP5ACTX8)</name>
    <dbReference type="NCBI Taxonomy" id="682795"/>
    <lineage>
        <taxon>Bacteria</taxon>
        <taxon>Pseudomonadati</taxon>
        <taxon>Acidobacteriota</taxon>
        <taxon>Terriglobia</taxon>
        <taxon>Terriglobales</taxon>
        <taxon>Acidobacteriaceae</taxon>
        <taxon>Granulicella</taxon>
    </lineage>
</organism>
<dbReference type="HOGENOM" id="CLU_2843700_0_0_0"/>
<accession>G8NT80</accession>
<dbReference type="AlphaFoldDB" id="G8NT80"/>
<name>G8NT80_GRAMM</name>
<keyword evidence="2" id="KW-1185">Reference proteome</keyword>